<gene>
    <name evidence="1" type="ordered locus">SO_2944</name>
</gene>
<dbReference type="HOGENOM" id="CLU_512755_0_0_6"/>
<organism evidence="1 2">
    <name type="scientific">Shewanella oneidensis (strain ATCC 700550 / JCM 31522 / CIP 106686 / LMG 19005 / NCIMB 14063 / MR-1)</name>
    <dbReference type="NCBI Taxonomy" id="211586"/>
    <lineage>
        <taxon>Bacteria</taxon>
        <taxon>Pseudomonadati</taxon>
        <taxon>Pseudomonadota</taxon>
        <taxon>Gammaproteobacteria</taxon>
        <taxon>Alteromonadales</taxon>
        <taxon>Shewanellaceae</taxon>
        <taxon>Shewanella</taxon>
    </lineage>
</organism>
<sequence length="531" mass="57178">MNYTTEFKLGTDGLDVVPGATNTFEMPEGVIPSANATVYFYSGGMPESATANYTGAGNLWSFTSTNGIDSSAGAIRVEITQGRNFGDDPGLVTATATTRAWNEPPLVTVDQSVSGETKFAFSIPVGKPGNDGISAYAQAHAQGFNGSVDDWLESLRGANGKSAYELAVTQGFQGSSADWLNSLKGATGKSAYEVAVAQGFTGALAEWVESLKGVAGKSAYDIALDAGYKGSHLDWLNSLKGGKGDKGDHGKSAYQVAFDAGFSGTEAEWLESLKAPSAPAVGGYKELANGVLWYCRPRYNTGRCTVPDTGWGAYDYETAEHTTKFVIEDGLFEDHGCYVVPDASNLPTDDLRLRMTRGVNRGIHHAGRMTNRSDLVPPYSATTSYFIDRWAAKFYGWYYVMLSPQESAQFLADTDLEKIEVDVQPVTFSGVDVTNWAPGGTETYFLAKEQGLLVPIYKGASRHTVSATGETIVALWFRVGVYTHRSNIGSDNHSFDGINGEPDGWNLHDVDVKFWSTNVAQGMKFSAKIRN</sequence>
<dbReference type="BioCyc" id="SONE211586:G1GMP-2718-MONOMER"/>
<keyword evidence="2" id="KW-1185">Reference proteome</keyword>
<dbReference type="PATRIC" id="fig|211586.12.peg.2842"/>
<protein>
    <submittedName>
        <fullName evidence="1">Lambda phage structural protein</fullName>
    </submittedName>
</protein>
<evidence type="ECO:0000313" key="1">
    <source>
        <dbReference type="EMBL" id="AAN55957.1"/>
    </source>
</evidence>
<reference evidence="1 2" key="2">
    <citation type="journal article" date="2005" name="Proteomics">
        <title>Global detection and characterization of hypothetical proteins in Shewanella oneidensis MR-1 using LC-MS based proteomics.</title>
        <authorList>
            <person name="Elias D.A."/>
            <person name="Monroe M.E."/>
            <person name="Marshall M.J."/>
            <person name="Romine M.F."/>
            <person name="Belieav A.S."/>
            <person name="Fredrickson J.K."/>
            <person name="Anderson G.A."/>
            <person name="Smith R.D."/>
            <person name="Lipton M.S."/>
        </authorList>
    </citation>
    <scope>NUCLEOTIDE SEQUENCE [LARGE SCALE GENOMIC DNA]</scope>
    <source>
        <strain evidence="2">ATCC 700550 / JCM 31522 / CIP 106686 / LMG 19005 / NCIMB 14063 / MR-1</strain>
    </source>
</reference>
<dbReference type="EMBL" id="AE014299">
    <property type="protein sequence ID" value="AAN55957.1"/>
    <property type="molecule type" value="Genomic_DNA"/>
</dbReference>
<reference evidence="1 2" key="4">
    <citation type="journal article" date="2011" name="BMC Genomics">
        <title>Genome-wide protein localization prediction strategies for gram negative bacteria.</title>
        <authorList>
            <person name="Romine M.F."/>
        </authorList>
    </citation>
    <scope>NUCLEOTIDE SEQUENCE [LARGE SCALE GENOMIC DNA]</scope>
    <source>
        <strain evidence="2">ATCC 700550 / JCM 31522 / CIP 106686 / LMG 19005 / NCIMB 14063 / MR-1</strain>
    </source>
</reference>
<evidence type="ECO:0000313" key="2">
    <source>
        <dbReference type="Proteomes" id="UP000008186"/>
    </source>
</evidence>
<dbReference type="RefSeq" id="WP_011072848.1">
    <property type="nucleotide sequence ID" value="NC_004347.2"/>
</dbReference>
<dbReference type="Proteomes" id="UP000008186">
    <property type="component" value="Chromosome"/>
</dbReference>
<reference evidence="1 2" key="3">
    <citation type="journal article" date="2008" name="Appl. Environ. Microbiol.">
        <title>Identification of mobile elements and pseudogenes in the Shewanella oneidensis MR-1 genome.</title>
        <authorList>
            <person name="Romine M.F."/>
            <person name="Carlson T.S."/>
            <person name="Norbeck A.D."/>
            <person name="McCue L.A."/>
            <person name="Lipton M.S."/>
        </authorList>
    </citation>
    <scope>NUCLEOTIDE SEQUENCE [LARGE SCALE GENOMIC DNA]</scope>
    <source>
        <strain evidence="2">ATCC 700550 / JCM 31522 / CIP 106686 / LMG 19005 / NCIMB 14063 / MR-1</strain>
    </source>
</reference>
<proteinExistence type="predicted"/>
<dbReference type="AlphaFoldDB" id="Q8ED27"/>
<dbReference type="OrthoDB" id="6651929at2"/>
<dbReference type="PaxDb" id="211586-SO_2944"/>
<dbReference type="eggNOG" id="ENOG50331KH">
    <property type="taxonomic scope" value="Bacteria"/>
</dbReference>
<reference evidence="1 2" key="1">
    <citation type="journal article" date="2002" name="Nat. Biotechnol.">
        <title>Genome sequence of the dissimilatory metal ion-reducing bacterium Shewanella oneidensis.</title>
        <authorList>
            <person name="Heidelberg J.F."/>
            <person name="Paulsen I.T."/>
            <person name="Nelson K.E."/>
            <person name="Gaidos E.J."/>
            <person name="Nelson W.C."/>
            <person name="Read T.D."/>
            <person name="Eisen J.A."/>
            <person name="Seshadri R."/>
            <person name="Ward N."/>
            <person name="Methe B."/>
            <person name="Clayton R.A."/>
            <person name="Meyer T."/>
            <person name="Tsapin A."/>
            <person name="Scott J."/>
            <person name="Beanan M."/>
            <person name="Brinkac L."/>
            <person name="Daugherty S."/>
            <person name="DeBoy R.T."/>
            <person name="Dodson R.J."/>
            <person name="Durkin A.S."/>
            <person name="Haft D.H."/>
            <person name="Kolonay J.F."/>
            <person name="Madupu R."/>
            <person name="Peterson J.D."/>
            <person name="Umayam L.A."/>
            <person name="White O."/>
            <person name="Wolf A.M."/>
            <person name="Vamathevan J."/>
            <person name="Weidman J."/>
            <person name="Impraim M."/>
            <person name="Lee K."/>
            <person name="Berry K."/>
            <person name="Lee C."/>
            <person name="Mueller J."/>
            <person name="Khouri H."/>
            <person name="Gill J."/>
            <person name="Utterback T.R."/>
            <person name="McDonald L.A."/>
            <person name="Feldblyum T.V."/>
            <person name="Smith H.O."/>
            <person name="Venter J.C."/>
            <person name="Nealson K.H."/>
            <person name="Fraser C.M."/>
        </authorList>
    </citation>
    <scope>NUCLEOTIDE SEQUENCE [LARGE SCALE GENOMIC DNA]</scope>
    <source>
        <strain evidence="2">ATCC 700550 / JCM 31522 / CIP 106686 / LMG 19005 / NCIMB 14063 / MR-1</strain>
    </source>
</reference>
<dbReference type="KEGG" id="son:SO_2944"/>
<name>Q8ED27_SHEON</name>
<accession>Q8ED27</accession>
<dbReference type="STRING" id="211586.SO_2944"/>